<evidence type="ECO:0000256" key="1">
    <source>
        <dbReference type="SAM" id="MobiDB-lite"/>
    </source>
</evidence>
<dbReference type="Proteomes" id="UP000292957">
    <property type="component" value="Unassembled WGS sequence"/>
</dbReference>
<name>A0A4Q9MWW3_9APHY</name>
<organism evidence="2">
    <name type="scientific">Dichomitus squalens</name>
    <dbReference type="NCBI Taxonomy" id="114155"/>
    <lineage>
        <taxon>Eukaryota</taxon>
        <taxon>Fungi</taxon>
        <taxon>Dikarya</taxon>
        <taxon>Basidiomycota</taxon>
        <taxon>Agaricomycotina</taxon>
        <taxon>Agaricomycetes</taxon>
        <taxon>Polyporales</taxon>
        <taxon>Polyporaceae</taxon>
        <taxon>Dichomitus</taxon>
    </lineage>
</organism>
<evidence type="ECO:0000313" key="2">
    <source>
        <dbReference type="EMBL" id="TBU31021.1"/>
    </source>
</evidence>
<feature type="region of interest" description="Disordered" evidence="1">
    <location>
        <begin position="1"/>
        <end position="66"/>
    </location>
</feature>
<proteinExistence type="predicted"/>
<reference evidence="2" key="1">
    <citation type="submission" date="2019-01" db="EMBL/GenBank/DDBJ databases">
        <title>Draft genome sequences of three monokaryotic isolates of the white-rot basidiomycete fungus Dichomitus squalens.</title>
        <authorList>
            <consortium name="DOE Joint Genome Institute"/>
            <person name="Lopez S.C."/>
            <person name="Andreopoulos B."/>
            <person name="Pangilinan J."/>
            <person name="Lipzen A."/>
            <person name="Riley R."/>
            <person name="Ahrendt S."/>
            <person name="Ng V."/>
            <person name="Barry K."/>
            <person name="Daum C."/>
            <person name="Grigoriev I.V."/>
            <person name="Hilden K.S."/>
            <person name="Makela M.R."/>
            <person name="de Vries R.P."/>
        </authorList>
    </citation>
    <scope>NUCLEOTIDE SEQUENCE [LARGE SCALE GENOMIC DNA]</scope>
    <source>
        <strain evidence="2">OM18370.1</strain>
    </source>
</reference>
<dbReference type="AlphaFoldDB" id="A0A4Q9MWW3"/>
<dbReference type="EMBL" id="ML143402">
    <property type="protein sequence ID" value="TBU31021.1"/>
    <property type="molecule type" value="Genomic_DNA"/>
</dbReference>
<protein>
    <submittedName>
        <fullName evidence="2">Uncharacterized protein</fullName>
    </submittedName>
</protein>
<feature type="compositionally biased region" description="Basic residues" evidence="1">
    <location>
        <begin position="53"/>
        <end position="66"/>
    </location>
</feature>
<gene>
    <name evidence="2" type="ORF">BD311DRAFT_163912</name>
</gene>
<sequence length="66" mass="7054">MAKAAQTGPSPAHGPLTVLSSGLHSSPVPLVEHPAFPDTTRGSRPLNPLPKYTGRRRDRVKITSRS</sequence>
<accession>A0A4Q9MWW3</accession>